<feature type="repeat" description="ANK" evidence="3">
    <location>
        <begin position="1226"/>
        <end position="1258"/>
    </location>
</feature>
<name>A0A9C6UEJ6_FRAOC</name>
<proteinExistence type="predicted"/>
<keyword evidence="1" id="KW-0677">Repeat</keyword>
<evidence type="ECO:0000256" key="2">
    <source>
        <dbReference type="ARBA" id="ARBA00023043"/>
    </source>
</evidence>
<keyword evidence="2 3" id="KW-0040">ANK repeat</keyword>
<dbReference type="PANTHER" id="PTHR24198:SF165">
    <property type="entry name" value="ANKYRIN REPEAT-CONTAINING PROTEIN-RELATED"/>
    <property type="match status" value="1"/>
</dbReference>
<feature type="repeat" description="ANK" evidence="3">
    <location>
        <begin position="869"/>
        <end position="904"/>
    </location>
</feature>
<dbReference type="RefSeq" id="XP_052126553.1">
    <property type="nucleotide sequence ID" value="XM_052270593.1"/>
</dbReference>
<feature type="repeat" description="ANK" evidence="3">
    <location>
        <begin position="1152"/>
        <end position="1174"/>
    </location>
</feature>
<evidence type="ECO:0000256" key="1">
    <source>
        <dbReference type="ARBA" id="ARBA00022737"/>
    </source>
</evidence>
<sequence length="2017" mass="222201">MQILATNPDCVGRGRKEYRKKKQARPALPPNQVARLVKENENNQKFLKGTNDLTLNFCKALWISSLEEFNGVLSKAEQMHTSDVSLENSLSDAWEITKLLGCFVSYSVEKRILTILIDLRYRLSANQEVIDNNLNLELSDDSTVTRCDAREELMKCNSQTKSTRCRDKKRVRESSTSDFQESTPKETVRSSAVADPKQYLAFHTPMIDSAQSCQNSLDKHPKSAAKQEYNKAMKTGKGKVPILADVKERWARTLCEDLKMFCASCFPGTIDDNAIFRGCIVLQDIQEAKRRLKNTYDVLPWEEVEFLLARFISFSVWQTQMPLLEKLALDTDKIRQYLDEFKIALMDVLEDVKHLRKENNYPAAEKEKWLRRLGEGPRKNIEVCKISAAFEAGAQLSFLEKWKHVRTDYCLLRDVFSLREINHHINNVFEVLDSENENVLQLLQQKAYQVTGELVKNTWDSPRMSLDTGAEIMQVAPEYFRSTLKKARDKLASYSGPGTPVDFVEKELEKVQIALSKVLSHRIFTALLHYAEDRDVDFDEVIKEWKALLPMHERTTSLILKQDQHLKELLLLVEDEERDAAKDLEEAIADDTHTDLLHLDKAIYWDILLNKSAVRTLMNKLQDLKRKYLSRSRVLDTFSEVSKQIRLRAATNLVLSQVVLEAGSLKTISFPLGQPTPDKNKENSFSGLNHDLPRSVIDSLVLSGPGNGAGRGEEMDVVDKLHRWKDFSSPTLAALEQWVLYKANGWCHEGKSKAQQVRAVVEVASPVLFGTLLRNYLAHSGNTLIDGFLFSPSLEITILAEKLASGFRSESGAHQKSLPITKANERRNWLRKQVIEPKSKLFRAAQQGKLEDVKRHLYQGIPAAVRDFRGQTLLHVVAASGSRRGIDVLRLLVDAGVPVAAVDRMGRTALHVATTHGVARLLLEHNRTIACRQDGDGRTPLHSAALALWPDLVRLFVDEAGIDVNLPDKEGRTALHLAVGQTVSPDLAQRLSKVVQFLLQERGADTEVRSSELLRTALHEAAASGNEDAVRLLLAGHADVLAADKRGMTPLLLAAARGRAGVISALLELEGTRQLASVARGKMTALHIAARSGSAAVAEMLLKAAESWSLLADERQRTPLHYAAEFGHLEVVNMLQDFQTRLPNQQTQVDDDGLTPLHLASRNGHSNVVKALLQLQIKSQNAGPPQPPLADAPPPLILAATYGHQETIASFCEAAPLEILRCKDNKGITALHAASKEGHTSVVELLLRHGASPMTRDDLQRTSLHHASIKGQKSVIRALLKHVILQSGQRVDTEVTSSPHGQPERCAACSQVWVRPVSVEQSGPAHRAKNSPSLGCAVADLLNTTDNNSETAMHYAARGYGEALEVLLSHRGADALKEDCKGRTAASHAIKSASLHTLKILLKWESKRREATSEWTEATGGEEVGGTEGGVQAVCGKVAPAGGQAVDRKKAAGGSQAGCGSERASGGQAATPFTLALCGQPLHLAAYLGRVDMMELLISHGADVNAVDECGRDALEAAVGWHQDSARAVSLLLKHGAVPPFEHKRVDTASKALAVGKVDVAELLLKRFPDLCDAHNVKLMLSFVAGRGLISETKHPTLAATLKELDPVKQTDLGALMLKQATARVWPKQPKEKPYLIDGTTNISREDRARNNLWTAIMAQDIDEVEHHVLKGVRMDVVLKKPDVTPLDEALLQLNSELAILLIHALAEHPEINAEAKISGFFGAGGKPLTPLLTGPRPALNKTPLEWAVEFKRPQIVRSLLNVGVPPEGTLVDGSLIDYCAWSMAYDVVATDIADREETMDLLLKATSEYHQVSCEKVVNDLRGLGKVPVLCFLVAPRLPNAPRALRFLISRGCAPDGKRNSIGFTPLMIASKDGNVQCMEELLALHSDDTTRSRVQSADPFLIPHCPPNFSGSTSLHLAAQNGHATAVKLLLSVAPTLVHAADSSGLTPLETASICMPTTKGCLECCQLIFQALNPGVIMDQLDDLLCIIRICSLEYLLKGGYSNSEEMFLQTMHW</sequence>
<evidence type="ECO:0000313" key="6">
    <source>
        <dbReference type="RefSeq" id="XP_052126553.1"/>
    </source>
</evidence>
<feature type="repeat" description="ANK" evidence="3">
    <location>
        <begin position="1115"/>
        <end position="1135"/>
    </location>
</feature>
<dbReference type="PROSITE" id="PS50297">
    <property type="entry name" value="ANK_REP_REGION"/>
    <property type="match status" value="7"/>
</dbReference>
<evidence type="ECO:0000256" key="4">
    <source>
        <dbReference type="SAM" id="MobiDB-lite"/>
    </source>
</evidence>
<organism evidence="5 6">
    <name type="scientific">Frankliniella occidentalis</name>
    <name type="common">Western flower thrips</name>
    <name type="synonym">Euthrips occidentalis</name>
    <dbReference type="NCBI Taxonomy" id="133901"/>
    <lineage>
        <taxon>Eukaryota</taxon>
        <taxon>Metazoa</taxon>
        <taxon>Ecdysozoa</taxon>
        <taxon>Arthropoda</taxon>
        <taxon>Hexapoda</taxon>
        <taxon>Insecta</taxon>
        <taxon>Pterygota</taxon>
        <taxon>Neoptera</taxon>
        <taxon>Paraneoptera</taxon>
        <taxon>Thysanoptera</taxon>
        <taxon>Terebrantia</taxon>
        <taxon>Thripoidea</taxon>
        <taxon>Thripidae</taxon>
        <taxon>Frankliniella</taxon>
    </lineage>
</organism>
<reference evidence="6" key="1">
    <citation type="submission" date="2025-08" db="UniProtKB">
        <authorList>
            <consortium name="RefSeq"/>
        </authorList>
    </citation>
    <scope>IDENTIFICATION</scope>
    <source>
        <tissue evidence="6">Whole organism</tissue>
    </source>
</reference>
<feature type="region of interest" description="Disordered" evidence="4">
    <location>
        <begin position="164"/>
        <end position="192"/>
    </location>
</feature>
<dbReference type="Pfam" id="PF13637">
    <property type="entry name" value="Ank_4"/>
    <property type="match status" value="1"/>
</dbReference>
<dbReference type="SMART" id="SM00248">
    <property type="entry name" value="ANK"/>
    <property type="match status" value="20"/>
</dbReference>
<dbReference type="SUPFAM" id="SSF48403">
    <property type="entry name" value="Ankyrin repeat"/>
    <property type="match status" value="3"/>
</dbReference>
<dbReference type="InterPro" id="IPR036770">
    <property type="entry name" value="Ankyrin_rpt-contain_sf"/>
</dbReference>
<evidence type="ECO:0000313" key="5">
    <source>
        <dbReference type="Proteomes" id="UP000504606"/>
    </source>
</evidence>
<dbReference type="Pfam" id="PF00023">
    <property type="entry name" value="Ank"/>
    <property type="match status" value="2"/>
</dbReference>
<keyword evidence="5" id="KW-1185">Reference proteome</keyword>
<dbReference type="PANTHER" id="PTHR24198">
    <property type="entry name" value="ANKYRIN REPEAT AND PROTEIN KINASE DOMAIN-CONTAINING PROTEIN"/>
    <property type="match status" value="1"/>
</dbReference>
<dbReference type="InterPro" id="IPR002110">
    <property type="entry name" value="Ankyrin_rpt"/>
</dbReference>
<dbReference type="OrthoDB" id="10254927at2759"/>
<accession>A0A9C6UEJ6</accession>
<feature type="repeat" description="ANK" evidence="3">
    <location>
        <begin position="1013"/>
        <end position="1045"/>
    </location>
</feature>
<dbReference type="Pfam" id="PF12796">
    <property type="entry name" value="Ank_2"/>
    <property type="match status" value="6"/>
</dbReference>
<dbReference type="PRINTS" id="PR01415">
    <property type="entry name" value="ANKYRIN"/>
</dbReference>
<feature type="repeat" description="ANK" evidence="3">
    <location>
        <begin position="1481"/>
        <end position="1509"/>
    </location>
</feature>
<evidence type="ECO:0000256" key="3">
    <source>
        <dbReference type="PROSITE-ProRule" id="PRU00023"/>
    </source>
</evidence>
<dbReference type="GeneID" id="113212091"/>
<dbReference type="PROSITE" id="PS50088">
    <property type="entry name" value="ANK_REPEAT"/>
    <property type="match status" value="8"/>
</dbReference>
<feature type="repeat" description="ANK" evidence="3">
    <location>
        <begin position="936"/>
        <end position="969"/>
    </location>
</feature>
<protein>
    <submittedName>
        <fullName evidence="6">Uncharacterized protein LOC113212091 isoform X1</fullName>
    </submittedName>
</protein>
<gene>
    <name evidence="6" type="primary">LOC113212091</name>
</gene>
<dbReference type="KEGG" id="foc:113212091"/>
<dbReference type="Proteomes" id="UP000504606">
    <property type="component" value="Unplaced"/>
</dbReference>
<feature type="repeat" description="ANK" evidence="3">
    <location>
        <begin position="1912"/>
        <end position="1934"/>
    </location>
</feature>
<dbReference type="Gene3D" id="1.25.40.20">
    <property type="entry name" value="Ankyrin repeat-containing domain"/>
    <property type="match status" value="8"/>
</dbReference>